<dbReference type="Pfam" id="PF00480">
    <property type="entry name" value="ROK"/>
    <property type="match status" value="1"/>
</dbReference>
<dbReference type="SUPFAM" id="SSF46785">
    <property type="entry name" value="Winged helix' DNA-binding domain"/>
    <property type="match status" value="1"/>
</dbReference>
<dbReference type="AlphaFoldDB" id="A0A0K2VWH8"/>
<dbReference type="GO" id="GO:0003700">
    <property type="term" value="F:DNA-binding transcription factor activity"/>
    <property type="evidence" value="ECO:0007669"/>
    <property type="project" value="InterPro"/>
</dbReference>
<dbReference type="InterPro" id="IPR036390">
    <property type="entry name" value="WH_DNA-bd_sf"/>
</dbReference>
<evidence type="ECO:0000313" key="2">
    <source>
        <dbReference type="EMBL" id="CDX55244.1"/>
    </source>
</evidence>
<accession>A0A0K2VWH8</accession>
<organism evidence="2 3">
    <name type="scientific">Mesorhizobium plurifarium</name>
    <dbReference type="NCBI Taxonomy" id="69974"/>
    <lineage>
        <taxon>Bacteria</taxon>
        <taxon>Pseudomonadati</taxon>
        <taxon>Pseudomonadota</taxon>
        <taxon>Alphaproteobacteria</taxon>
        <taxon>Hyphomicrobiales</taxon>
        <taxon>Phyllobacteriaceae</taxon>
        <taxon>Mesorhizobium</taxon>
    </lineage>
</organism>
<protein>
    <submittedName>
        <fullName evidence="2">Putative ROK family protein</fullName>
    </submittedName>
</protein>
<reference evidence="3" key="1">
    <citation type="submission" date="2014-08" db="EMBL/GenBank/DDBJ databases">
        <authorList>
            <person name="Edwards T."/>
        </authorList>
    </citation>
    <scope>NUCLEOTIDE SEQUENCE [LARGE SCALE GENOMIC DNA]</scope>
</reference>
<evidence type="ECO:0000259" key="1">
    <source>
        <dbReference type="Pfam" id="PF12802"/>
    </source>
</evidence>
<feature type="domain" description="HTH marR-type" evidence="1">
    <location>
        <begin position="35"/>
        <end position="76"/>
    </location>
</feature>
<gene>
    <name evidence="2" type="ORF">MPL1032_20020</name>
</gene>
<dbReference type="InterPro" id="IPR000835">
    <property type="entry name" value="HTH_MarR-typ"/>
</dbReference>
<sequence length="399" mass="41630">MTGRIGGGSSARTSPIYPGYRGANQVGLRASNERLALSLIRIHGQLSKAQIAEITGLTKQTASVIVRALEAEGLLSAGRPVKGKVGQPSIPMSINPEGALFLGLRLGLRHADIALVDFVGGVLEQRRLSYGAGEMGELARIAYAAIAEMRSRLTSAQQARLEDIGIAVASDILAAVASGKGKEGPESAWAEFEELALQMGEETRLRIYLDRDAVAACSAELAYGLAGGAPDFLYIFIGHLLDGGIVQHGRLGFSRRDARPGIGRILVPSATGGVVPLGTSVSVDDVGLAPGSRAPDPELRKWIEASSSSISLAIHSASALAAFRGIVLDGLMPQWVRAELVREIKEKLTAVGASDLASLFVREGTSDRQAAGLGAACIPLLDRFFLQSDTNGSAGSGEA</sequence>
<dbReference type="EMBL" id="CCND01000012">
    <property type="protein sequence ID" value="CDX55244.1"/>
    <property type="molecule type" value="Genomic_DNA"/>
</dbReference>
<name>A0A0K2VWH8_MESPL</name>
<evidence type="ECO:0000313" key="3">
    <source>
        <dbReference type="Proteomes" id="UP000182888"/>
    </source>
</evidence>
<dbReference type="SUPFAM" id="SSF53067">
    <property type="entry name" value="Actin-like ATPase domain"/>
    <property type="match status" value="1"/>
</dbReference>
<dbReference type="Proteomes" id="UP000182888">
    <property type="component" value="Unassembled WGS sequence"/>
</dbReference>
<dbReference type="InterPro" id="IPR036388">
    <property type="entry name" value="WH-like_DNA-bd_sf"/>
</dbReference>
<dbReference type="Gene3D" id="3.30.420.40">
    <property type="match status" value="2"/>
</dbReference>
<proteinExistence type="predicted"/>
<dbReference type="Pfam" id="PF12802">
    <property type="entry name" value="MarR_2"/>
    <property type="match status" value="1"/>
</dbReference>
<dbReference type="InterPro" id="IPR043129">
    <property type="entry name" value="ATPase_NBD"/>
</dbReference>
<dbReference type="InterPro" id="IPR000600">
    <property type="entry name" value="ROK"/>
</dbReference>
<dbReference type="Gene3D" id="1.10.10.10">
    <property type="entry name" value="Winged helix-like DNA-binding domain superfamily/Winged helix DNA-binding domain"/>
    <property type="match status" value="1"/>
</dbReference>
<dbReference type="PANTHER" id="PTHR18964">
    <property type="entry name" value="ROK (REPRESSOR, ORF, KINASE) FAMILY"/>
    <property type="match status" value="1"/>
</dbReference>
<dbReference type="PANTHER" id="PTHR18964:SF169">
    <property type="entry name" value="N-ACETYLMANNOSAMINE KINASE"/>
    <property type="match status" value="1"/>
</dbReference>